<dbReference type="SUPFAM" id="SSF109604">
    <property type="entry name" value="HD-domain/PDEase-like"/>
    <property type="match status" value="1"/>
</dbReference>
<dbReference type="InterPro" id="IPR003607">
    <property type="entry name" value="HD/PDEase_dom"/>
</dbReference>
<protein>
    <submittedName>
        <fullName evidence="2">HDOD domain-containing protein</fullName>
    </submittedName>
</protein>
<name>A0A850QRW7_9BURK</name>
<dbReference type="Gene3D" id="1.10.3210.10">
    <property type="entry name" value="Hypothetical protein af1432"/>
    <property type="match status" value="1"/>
</dbReference>
<organism evidence="2 3">
    <name type="scientific">Undibacterium oligocarboniphilum</name>
    <dbReference type="NCBI Taxonomy" id="666702"/>
    <lineage>
        <taxon>Bacteria</taxon>
        <taxon>Pseudomonadati</taxon>
        <taxon>Pseudomonadota</taxon>
        <taxon>Betaproteobacteria</taxon>
        <taxon>Burkholderiales</taxon>
        <taxon>Oxalobacteraceae</taxon>
        <taxon>Undibacterium</taxon>
    </lineage>
</organism>
<dbReference type="InterPro" id="IPR052340">
    <property type="entry name" value="RNase_Y/CdgJ"/>
</dbReference>
<dbReference type="AlphaFoldDB" id="A0A850QRW7"/>
<dbReference type="InterPro" id="IPR006675">
    <property type="entry name" value="HDIG_dom"/>
</dbReference>
<evidence type="ECO:0000313" key="2">
    <source>
        <dbReference type="EMBL" id="NVO78796.1"/>
    </source>
</evidence>
<evidence type="ECO:0000259" key="1">
    <source>
        <dbReference type="PROSITE" id="PS51833"/>
    </source>
</evidence>
<reference evidence="2 3" key="1">
    <citation type="submission" date="2020-06" db="EMBL/GenBank/DDBJ databases">
        <authorList>
            <person name="Qiu C."/>
            <person name="Liu Z."/>
        </authorList>
    </citation>
    <scope>NUCLEOTIDE SEQUENCE [LARGE SCALE GENOMIC DNA]</scope>
    <source>
        <strain evidence="2 3">EM 1</strain>
    </source>
</reference>
<dbReference type="Pfam" id="PF08668">
    <property type="entry name" value="HDOD"/>
    <property type="match status" value="1"/>
</dbReference>
<keyword evidence="3" id="KW-1185">Reference proteome</keyword>
<dbReference type="InterPro" id="IPR013976">
    <property type="entry name" value="HDOD"/>
</dbReference>
<dbReference type="Proteomes" id="UP000588051">
    <property type="component" value="Unassembled WGS sequence"/>
</dbReference>
<dbReference type="EMBL" id="JABXYJ010000007">
    <property type="protein sequence ID" value="NVO78796.1"/>
    <property type="molecule type" value="Genomic_DNA"/>
</dbReference>
<dbReference type="CDD" id="cd00077">
    <property type="entry name" value="HDc"/>
    <property type="match status" value="1"/>
</dbReference>
<accession>A0A850QRW7</accession>
<comment type="caution">
    <text evidence="2">The sequence shown here is derived from an EMBL/GenBank/DDBJ whole genome shotgun (WGS) entry which is preliminary data.</text>
</comment>
<dbReference type="NCBIfam" id="TIGR00277">
    <property type="entry name" value="HDIG"/>
    <property type="match status" value="1"/>
</dbReference>
<dbReference type="RefSeq" id="WP_176804331.1">
    <property type="nucleotide sequence ID" value="NZ_JABXYJ010000007.1"/>
</dbReference>
<feature type="domain" description="HDOD" evidence="1">
    <location>
        <begin position="14"/>
        <end position="208"/>
    </location>
</feature>
<dbReference type="PANTHER" id="PTHR33525">
    <property type="match status" value="1"/>
</dbReference>
<gene>
    <name evidence="2" type="ORF">HV832_13230</name>
</gene>
<dbReference type="PROSITE" id="PS51833">
    <property type="entry name" value="HDOD"/>
    <property type="match status" value="1"/>
</dbReference>
<evidence type="ECO:0000313" key="3">
    <source>
        <dbReference type="Proteomes" id="UP000588051"/>
    </source>
</evidence>
<proteinExistence type="predicted"/>
<dbReference type="PANTHER" id="PTHR33525:SF3">
    <property type="entry name" value="RIBONUCLEASE Y"/>
    <property type="match status" value="1"/>
</dbReference>
<sequence>MISMQQITDDVNDLPSLPAVVMELLNSVDRDDVDIHALAQQVTHDLALTAKTLRIANSAYYTTLVKVTTIQQAISLLGMTTVRQIILTAAVTGCFPDNNCPGFSHKDFWQHANAVAIIARILARRLNFSQDIAFTAGLLHDIGTLVLVAYHPERYAAVIAWQNTHQSTQPEAEKEVLGLDHAAVGHALAECWNFSDAIKNAIGGHHQPDRPGLGFLATIIHVANGIAHVLNVTATPDHSTPEISALSWESLGLDQNGLDQVLEEAAREFSKLRQQVDL</sequence>